<feature type="modified residue" description="N6-(pyridoxal phosphate)lysine" evidence="2 3">
    <location>
        <position position="46"/>
    </location>
</feature>
<dbReference type="SUPFAM" id="SSF51419">
    <property type="entry name" value="PLP-binding barrel"/>
    <property type="match status" value="1"/>
</dbReference>
<keyword evidence="1 2" id="KW-0663">Pyridoxal phosphate</keyword>
<proteinExistence type="inferred from homology"/>
<keyword evidence="7" id="KW-1185">Reference proteome</keyword>
<gene>
    <name evidence="6" type="ORF">Sya03_27290</name>
</gene>
<dbReference type="InterPro" id="IPR029066">
    <property type="entry name" value="PLP-binding_barrel"/>
</dbReference>
<organism evidence="6 7">
    <name type="scientific">Spirilliplanes yamanashiensis</name>
    <dbReference type="NCBI Taxonomy" id="42233"/>
    <lineage>
        <taxon>Bacteria</taxon>
        <taxon>Bacillati</taxon>
        <taxon>Actinomycetota</taxon>
        <taxon>Actinomycetes</taxon>
        <taxon>Micromonosporales</taxon>
        <taxon>Micromonosporaceae</taxon>
        <taxon>Spirilliplanes</taxon>
    </lineage>
</organism>
<name>A0A8J3Y8T7_9ACTN</name>
<comment type="cofactor">
    <cofactor evidence="3">
        <name>pyridoxal 5'-phosphate</name>
        <dbReference type="ChEBI" id="CHEBI:597326"/>
    </cofactor>
</comment>
<comment type="caution">
    <text evidence="6">The sequence shown here is derived from an EMBL/GenBank/DDBJ whole genome shotgun (WGS) entry which is preliminary data.</text>
</comment>
<dbReference type="GO" id="GO:0030170">
    <property type="term" value="F:pyridoxal phosphate binding"/>
    <property type="evidence" value="ECO:0007669"/>
    <property type="project" value="UniProtKB-UniRule"/>
</dbReference>
<dbReference type="PANTHER" id="PTHR10146:SF14">
    <property type="entry name" value="PYRIDOXAL PHOSPHATE HOMEOSTASIS PROTEIN"/>
    <property type="match status" value="1"/>
</dbReference>
<protein>
    <recommendedName>
        <fullName evidence="2">Pyridoxal phosphate homeostasis protein</fullName>
        <shortName evidence="2">PLP homeostasis protein</shortName>
    </recommendedName>
</protein>
<dbReference type="NCBIfam" id="TIGR00044">
    <property type="entry name" value="YggS family pyridoxal phosphate-dependent enzyme"/>
    <property type="match status" value="1"/>
</dbReference>
<dbReference type="Pfam" id="PF01168">
    <property type="entry name" value="Ala_racemase_N"/>
    <property type="match status" value="1"/>
</dbReference>
<dbReference type="AlphaFoldDB" id="A0A8J3Y8T7"/>
<dbReference type="PROSITE" id="PS01211">
    <property type="entry name" value="UPF0001"/>
    <property type="match status" value="1"/>
</dbReference>
<evidence type="ECO:0000256" key="3">
    <source>
        <dbReference type="PIRSR" id="PIRSR004848-1"/>
    </source>
</evidence>
<dbReference type="InterPro" id="IPR011078">
    <property type="entry name" value="PyrdxlP_homeostasis"/>
</dbReference>
<dbReference type="PANTHER" id="PTHR10146">
    <property type="entry name" value="PROLINE SYNTHETASE CO-TRANSCRIBED BACTERIAL HOMOLOG PROTEIN"/>
    <property type="match status" value="1"/>
</dbReference>
<comment type="similarity">
    <text evidence="2 4">Belongs to the pyridoxal phosphate-binding protein YggS/PROSC family.</text>
</comment>
<feature type="domain" description="Alanine racemase N-terminal" evidence="5">
    <location>
        <begin position="24"/>
        <end position="244"/>
    </location>
</feature>
<evidence type="ECO:0000313" key="7">
    <source>
        <dbReference type="Proteomes" id="UP000652013"/>
    </source>
</evidence>
<accession>A0A8J3Y8T7</accession>
<evidence type="ECO:0000256" key="2">
    <source>
        <dbReference type="HAMAP-Rule" id="MF_02087"/>
    </source>
</evidence>
<dbReference type="Gene3D" id="3.20.20.10">
    <property type="entry name" value="Alanine racemase"/>
    <property type="match status" value="1"/>
</dbReference>
<evidence type="ECO:0000256" key="1">
    <source>
        <dbReference type="ARBA" id="ARBA00022898"/>
    </source>
</evidence>
<dbReference type="HAMAP" id="MF_02087">
    <property type="entry name" value="PLP_homeostasis"/>
    <property type="match status" value="1"/>
</dbReference>
<dbReference type="Proteomes" id="UP000652013">
    <property type="component" value="Unassembled WGS sequence"/>
</dbReference>
<evidence type="ECO:0000256" key="4">
    <source>
        <dbReference type="RuleBase" id="RU004514"/>
    </source>
</evidence>
<comment type="function">
    <text evidence="2">Pyridoxal 5'-phosphate (PLP)-binding protein, which is involved in PLP homeostasis.</text>
</comment>
<dbReference type="PIRSF" id="PIRSF004848">
    <property type="entry name" value="YBL036c_PLPDEIII"/>
    <property type="match status" value="1"/>
</dbReference>
<sequence length="247" mass="25471">MGMDDDRGDRRAELAGSHARVTARIEAACAAAGRPAADVRLVAVTKTYPAADVLHLAALGVTDVGENRDQDAAPKAAEVRAAGADLRWHFVGQLQRNKVKSVVRYADVVQSVDSVRLARALADAAGRLRERPLDVLVQVSIDGDPARGGALTGPGADPEVALDRIAAAVAEAPALRLGGVMAVAPVGWQPEAAFERLAEVAAGLRAAYPAATAVSAGMSADLEAAVRYGATHVRIGSALLGKRPGLR</sequence>
<dbReference type="EMBL" id="BOOY01000020">
    <property type="protein sequence ID" value="GIJ03377.1"/>
    <property type="molecule type" value="Genomic_DNA"/>
</dbReference>
<evidence type="ECO:0000259" key="5">
    <source>
        <dbReference type="Pfam" id="PF01168"/>
    </source>
</evidence>
<evidence type="ECO:0000313" key="6">
    <source>
        <dbReference type="EMBL" id="GIJ03377.1"/>
    </source>
</evidence>
<dbReference type="InterPro" id="IPR001608">
    <property type="entry name" value="Ala_racemase_N"/>
</dbReference>
<reference evidence="6" key="1">
    <citation type="submission" date="2021-01" db="EMBL/GenBank/DDBJ databases">
        <title>Whole genome shotgun sequence of Spirilliplanes yamanashiensis NBRC 15828.</title>
        <authorList>
            <person name="Komaki H."/>
            <person name="Tamura T."/>
        </authorList>
    </citation>
    <scope>NUCLEOTIDE SEQUENCE</scope>
    <source>
        <strain evidence="6">NBRC 15828</strain>
    </source>
</reference>